<dbReference type="Proteomes" id="UP001158067">
    <property type="component" value="Unassembled WGS sequence"/>
</dbReference>
<evidence type="ECO:0000313" key="2">
    <source>
        <dbReference type="Proteomes" id="UP001158067"/>
    </source>
</evidence>
<sequence length="83" mass="9500">MSPEMETLDQLLCEPLTLEVVRKLYPDPRRFTAGILAMLESRDIAMLDTAGQPIPTWDRHRHLGDVTSDIRLAITDRGIKRIE</sequence>
<keyword evidence="2" id="KW-1185">Reference proteome</keyword>
<evidence type="ECO:0000313" key="1">
    <source>
        <dbReference type="EMBL" id="SMP78258.1"/>
    </source>
</evidence>
<proteinExistence type="predicted"/>
<organism evidence="1 2">
    <name type="scientific">Neorhodopirellula lusitana</name>
    <dbReference type="NCBI Taxonomy" id="445327"/>
    <lineage>
        <taxon>Bacteria</taxon>
        <taxon>Pseudomonadati</taxon>
        <taxon>Planctomycetota</taxon>
        <taxon>Planctomycetia</taxon>
        <taxon>Pirellulales</taxon>
        <taxon>Pirellulaceae</taxon>
        <taxon>Neorhodopirellula</taxon>
    </lineage>
</organism>
<protein>
    <submittedName>
        <fullName evidence="1">Uncharacterized protein</fullName>
    </submittedName>
</protein>
<accession>A0ABY1QQP4</accession>
<name>A0ABY1QQP4_9BACT</name>
<comment type="caution">
    <text evidence="1">The sequence shown here is derived from an EMBL/GenBank/DDBJ whole genome shotgun (WGS) entry which is preliminary data.</text>
</comment>
<reference evidence="1 2" key="1">
    <citation type="submission" date="2017-05" db="EMBL/GenBank/DDBJ databases">
        <authorList>
            <person name="Varghese N."/>
            <person name="Submissions S."/>
        </authorList>
    </citation>
    <scope>NUCLEOTIDE SEQUENCE [LARGE SCALE GENOMIC DNA]</scope>
    <source>
        <strain evidence="1 2">DSM 25457</strain>
    </source>
</reference>
<dbReference type="EMBL" id="FXUG01000025">
    <property type="protein sequence ID" value="SMP78258.1"/>
    <property type="molecule type" value="Genomic_DNA"/>
</dbReference>
<gene>
    <name evidence="1" type="ORF">SAMN06265222_12517</name>
</gene>